<dbReference type="EMBL" id="CP037954">
    <property type="protein sequence ID" value="QBO57708.1"/>
    <property type="molecule type" value="Genomic_DNA"/>
</dbReference>
<proteinExistence type="predicted"/>
<keyword evidence="4" id="KW-1185">Reference proteome</keyword>
<organism evidence="3 4">
    <name type="scientific">Chryseobacterium salivictor</name>
    <dbReference type="NCBI Taxonomy" id="2547600"/>
    <lineage>
        <taxon>Bacteria</taxon>
        <taxon>Pseudomonadati</taxon>
        <taxon>Bacteroidota</taxon>
        <taxon>Flavobacteriia</taxon>
        <taxon>Flavobacteriales</taxon>
        <taxon>Weeksellaceae</taxon>
        <taxon>Chryseobacterium group</taxon>
        <taxon>Chryseobacterium</taxon>
    </lineage>
</organism>
<accession>A0A4P6ZDU5</accession>
<dbReference type="Proteomes" id="UP000294419">
    <property type="component" value="Chromosome"/>
</dbReference>
<dbReference type="RefSeq" id="WP_133439199.1">
    <property type="nucleotide sequence ID" value="NZ_CP037954.1"/>
</dbReference>
<feature type="transmembrane region" description="Helical" evidence="1">
    <location>
        <begin position="106"/>
        <end position="127"/>
    </location>
</feature>
<dbReference type="AlphaFoldDB" id="A0A4P6ZDU5"/>
<keyword evidence="1" id="KW-1133">Transmembrane helix</keyword>
<keyword evidence="2" id="KW-0732">Signal</keyword>
<dbReference type="KEGG" id="csal:NBC122_00876"/>
<evidence type="ECO:0000256" key="1">
    <source>
        <dbReference type="SAM" id="Phobius"/>
    </source>
</evidence>
<reference evidence="3 4" key="1">
    <citation type="submission" date="2019-03" db="EMBL/GenBank/DDBJ databases">
        <authorList>
            <person name="Kim H."/>
            <person name="Yu S.-M."/>
        </authorList>
    </citation>
    <scope>NUCLEOTIDE SEQUENCE [LARGE SCALE GENOMIC DNA]</scope>
    <source>
        <strain evidence="3 4">NBC122</strain>
    </source>
</reference>
<evidence type="ECO:0000313" key="4">
    <source>
        <dbReference type="Proteomes" id="UP000294419"/>
    </source>
</evidence>
<evidence type="ECO:0000313" key="3">
    <source>
        <dbReference type="EMBL" id="QBO57708.1"/>
    </source>
</evidence>
<protein>
    <submittedName>
        <fullName evidence="3">Uncharacterized protein</fullName>
    </submittedName>
</protein>
<feature type="chain" id="PRO_5020803466" evidence="2">
    <location>
        <begin position="19"/>
        <end position="164"/>
    </location>
</feature>
<gene>
    <name evidence="3" type="ORF">NBC122_00876</name>
</gene>
<dbReference type="OrthoDB" id="1274641at2"/>
<keyword evidence="1" id="KW-0812">Transmembrane</keyword>
<sequence length="164" mass="17979">MKKILLLGLSICFQTAFSQVSMEKNRLVKDGTKYKFSQYEQVFQNSEARDYFKKARTNKTAGEIFAYTGGFSLGLGIAEMIAQANTKTVYNMFGDPYKVKPDYSTAWSLIGTGVGLIGIGIPFALAADKNAKKAIELENGGTTAFQPYFKLESAGNGLALSYNF</sequence>
<name>A0A4P6ZDU5_9FLAO</name>
<keyword evidence="1" id="KW-0472">Membrane</keyword>
<evidence type="ECO:0000256" key="2">
    <source>
        <dbReference type="SAM" id="SignalP"/>
    </source>
</evidence>
<feature type="signal peptide" evidence="2">
    <location>
        <begin position="1"/>
        <end position="18"/>
    </location>
</feature>